<evidence type="ECO:0000313" key="4">
    <source>
        <dbReference type="Proteomes" id="UP001164761"/>
    </source>
</evidence>
<feature type="domain" description="Creatinase N-terminal" evidence="2">
    <location>
        <begin position="8"/>
        <end position="134"/>
    </location>
</feature>
<dbReference type="Gene3D" id="3.40.350.10">
    <property type="entry name" value="Creatinase/prolidase N-terminal domain"/>
    <property type="match status" value="1"/>
</dbReference>
<dbReference type="InterPro" id="IPR001714">
    <property type="entry name" value="Pept_M24_MAP"/>
</dbReference>
<dbReference type="InterPro" id="IPR036005">
    <property type="entry name" value="Creatinase/aminopeptidase-like"/>
</dbReference>
<evidence type="ECO:0000259" key="2">
    <source>
        <dbReference type="Pfam" id="PF01321"/>
    </source>
</evidence>
<dbReference type="InterPro" id="IPR050659">
    <property type="entry name" value="Peptidase_M24B"/>
</dbReference>
<dbReference type="PRINTS" id="PR00599">
    <property type="entry name" value="MAPEPTIDASE"/>
</dbReference>
<dbReference type="InterPro" id="IPR000994">
    <property type="entry name" value="Pept_M24"/>
</dbReference>
<evidence type="ECO:0000259" key="1">
    <source>
        <dbReference type="Pfam" id="PF00557"/>
    </source>
</evidence>
<dbReference type="Gene3D" id="3.90.230.10">
    <property type="entry name" value="Creatinase/methionine aminopeptidase superfamily"/>
    <property type="match status" value="1"/>
</dbReference>
<name>A0ABY6ZCI7_9BACL</name>
<dbReference type="PANTHER" id="PTHR46112">
    <property type="entry name" value="AMINOPEPTIDASE"/>
    <property type="match status" value="1"/>
</dbReference>
<sequence>MEDYLAERVNRARTLLVAQQLDAVIATSSSNFYYFTGVHIEPHERLLAFILPRQGDPVILAPKLHEEEFAGISIEARFWSDGQDTTELLGTVLPKEGNISVDSSWPSKSLLSLMAHRPNLRFVDSATTLSHLRLRKDARELCLLREAGVLTDRVMANVIGDIRVGMTELDVVERLKHFWRQEGVYELAFAPIVGVGANGAMPHHQPDATRIQPMDTVVIDMGGIWKHYLSDMTRTIVVGEVAQPVREAYSIVKQAQLAGMAAVKPGVPIGAIDVAARTIISDAGYGRYFNNRTGHGVGMEIHEEPYAYGENATVLEEGMVFSVEPGIYIPGGFGIRIEDVVIVTEDGCESMYQFTKELLTV</sequence>
<dbReference type="SUPFAM" id="SSF55920">
    <property type="entry name" value="Creatinase/aminopeptidase"/>
    <property type="match status" value="1"/>
</dbReference>
<dbReference type="EMBL" id="CP104067">
    <property type="protein sequence ID" value="WAH40498.1"/>
    <property type="molecule type" value="Genomic_DNA"/>
</dbReference>
<accession>A0ABY6ZCI7</accession>
<dbReference type="PANTHER" id="PTHR46112:SF3">
    <property type="entry name" value="AMINOPEPTIDASE YPDF"/>
    <property type="match status" value="1"/>
</dbReference>
<evidence type="ECO:0000313" key="3">
    <source>
        <dbReference type="EMBL" id="WAH40498.1"/>
    </source>
</evidence>
<organism evidence="3 4">
    <name type="scientific">Alicyclobacillus fastidiosus</name>
    <dbReference type="NCBI Taxonomy" id="392011"/>
    <lineage>
        <taxon>Bacteria</taxon>
        <taxon>Bacillati</taxon>
        <taxon>Bacillota</taxon>
        <taxon>Bacilli</taxon>
        <taxon>Bacillales</taxon>
        <taxon>Alicyclobacillaceae</taxon>
        <taxon>Alicyclobacillus</taxon>
    </lineage>
</organism>
<reference evidence="3" key="1">
    <citation type="submission" date="2022-08" db="EMBL/GenBank/DDBJ databases">
        <title>Alicyclobacillus fastidiosus DSM 17978, complete genome.</title>
        <authorList>
            <person name="Wang Q."/>
            <person name="Cai R."/>
            <person name="Wang Z."/>
        </authorList>
    </citation>
    <scope>NUCLEOTIDE SEQUENCE</scope>
    <source>
        <strain evidence="3">DSM 17978</strain>
    </source>
</reference>
<dbReference type="InterPro" id="IPR029149">
    <property type="entry name" value="Creatin/AminoP/Spt16_N"/>
</dbReference>
<dbReference type="InterPro" id="IPR000587">
    <property type="entry name" value="Creatinase_N"/>
</dbReference>
<dbReference type="SUPFAM" id="SSF53092">
    <property type="entry name" value="Creatinase/prolidase N-terminal domain"/>
    <property type="match status" value="1"/>
</dbReference>
<gene>
    <name evidence="3" type="ORF">NZD89_19515</name>
</gene>
<dbReference type="Pfam" id="PF00557">
    <property type="entry name" value="Peptidase_M24"/>
    <property type="match status" value="1"/>
</dbReference>
<feature type="domain" description="Peptidase M24" evidence="1">
    <location>
        <begin position="143"/>
        <end position="345"/>
    </location>
</feature>
<keyword evidence="4" id="KW-1185">Reference proteome</keyword>
<dbReference type="Proteomes" id="UP001164761">
    <property type="component" value="Chromosome"/>
</dbReference>
<dbReference type="Pfam" id="PF01321">
    <property type="entry name" value="Creatinase_N"/>
    <property type="match status" value="1"/>
</dbReference>
<protein>
    <submittedName>
        <fullName evidence="3">Xaa-Pro peptidase family protein</fullName>
    </submittedName>
</protein>
<proteinExistence type="predicted"/>
<dbReference type="RefSeq" id="WP_268004397.1">
    <property type="nucleotide sequence ID" value="NZ_CP104067.1"/>
</dbReference>
<dbReference type="CDD" id="cd01092">
    <property type="entry name" value="APP-like"/>
    <property type="match status" value="1"/>
</dbReference>